<dbReference type="Proteomes" id="UP000663829">
    <property type="component" value="Unassembled WGS sequence"/>
</dbReference>
<feature type="domain" description="UBC core" evidence="1">
    <location>
        <begin position="7"/>
        <end position="136"/>
    </location>
</feature>
<dbReference type="EMBL" id="CAJOBC010031736">
    <property type="protein sequence ID" value="CAF4093264.1"/>
    <property type="molecule type" value="Genomic_DNA"/>
</dbReference>
<dbReference type="PROSITE" id="PS50127">
    <property type="entry name" value="UBC_2"/>
    <property type="match status" value="1"/>
</dbReference>
<sequence length="136" mass="15562">MAAPPSRTVLRIETELKDLQQSPLEFVNNLETVDDNHYEWKGKMMGPPDTPYAGKTLEFTITYTQEYPLRAPTFKFITQIDHPNIHSKDGTISLALLQREWTPKISMRTILQGVYSLLVLPDHNTPIEPEKANPKT</sequence>
<evidence type="ECO:0000313" key="2">
    <source>
        <dbReference type="EMBL" id="CAF1289007.1"/>
    </source>
</evidence>
<dbReference type="Gene3D" id="3.10.110.10">
    <property type="entry name" value="Ubiquitin Conjugating Enzyme"/>
    <property type="match status" value="1"/>
</dbReference>
<keyword evidence="4" id="KW-1185">Reference proteome</keyword>
<dbReference type="InterPro" id="IPR016135">
    <property type="entry name" value="UBQ-conjugating_enzyme/RWD"/>
</dbReference>
<name>A0A815CLT9_9BILA</name>
<dbReference type="Proteomes" id="UP000681722">
    <property type="component" value="Unassembled WGS sequence"/>
</dbReference>
<dbReference type="Pfam" id="PF00179">
    <property type="entry name" value="UQ_con"/>
    <property type="match status" value="1"/>
</dbReference>
<dbReference type="EMBL" id="CAJNOQ010011965">
    <property type="protein sequence ID" value="CAF1289007.1"/>
    <property type="molecule type" value="Genomic_DNA"/>
</dbReference>
<accession>A0A815CLT9</accession>
<evidence type="ECO:0000259" key="1">
    <source>
        <dbReference type="PROSITE" id="PS50127"/>
    </source>
</evidence>
<dbReference type="OrthoDB" id="10069349at2759"/>
<organism evidence="2 4">
    <name type="scientific">Didymodactylos carnosus</name>
    <dbReference type="NCBI Taxonomy" id="1234261"/>
    <lineage>
        <taxon>Eukaryota</taxon>
        <taxon>Metazoa</taxon>
        <taxon>Spiralia</taxon>
        <taxon>Gnathifera</taxon>
        <taxon>Rotifera</taxon>
        <taxon>Eurotatoria</taxon>
        <taxon>Bdelloidea</taxon>
        <taxon>Philodinida</taxon>
        <taxon>Philodinidae</taxon>
        <taxon>Didymodactylos</taxon>
    </lineage>
</organism>
<evidence type="ECO:0000313" key="4">
    <source>
        <dbReference type="Proteomes" id="UP000663829"/>
    </source>
</evidence>
<comment type="caution">
    <text evidence="2">The sequence shown here is derived from an EMBL/GenBank/DDBJ whole genome shotgun (WGS) entry which is preliminary data.</text>
</comment>
<dbReference type="SUPFAM" id="SSF54495">
    <property type="entry name" value="UBC-like"/>
    <property type="match status" value="1"/>
</dbReference>
<dbReference type="InterPro" id="IPR050113">
    <property type="entry name" value="Ub_conjugating_enzyme"/>
</dbReference>
<dbReference type="AlphaFoldDB" id="A0A815CLT9"/>
<dbReference type="InterPro" id="IPR000608">
    <property type="entry name" value="UBC"/>
</dbReference>
<proteinExistence type="predicted"/>
<gene>
    <name evidence="2" type="ORF">GPM918_LOCUS27938</name>
    <name evidence="3" type="ORF">SRO942_LOCUS28362</name>
</gene>
<dbReference type="SMART" id="SM00212">
    <property type="entry name" value="UBCc"/>
    <property type="match status" value="1"/>
</dbReference>
<reference evidence="2" key="1">
    <citation type="submission" date="2021-02" db="EMBL/GenBank/DDBJ databases">
        <authorList>
            <person name="Nowell W R."/>
        </authorList>
    </citation>
    <scope>NUCLEOTIDE SEQUENCE</scope>
</reference>
<protein>
    <recommendedName>
        <fullName evidence="1">UBC core domain-containing protein</fullName>
    </recommendedName>
</protein>
<dbReference type="PANTHER" id="PTHR24067">
    <property type="entry name" value="UBIQUITIN-CONJUGATING ENZYME E2"/>
    <property type="match status" value="1"/>
</dbReference>
<evidence type="ECO:0000313" key="3">
    <source>
        <dbReference type="EMBL" id="CAF4093264.1"/>
    </source>
</evidence>